<accession>A0ACB8TLG6</accession>
<comment type="caution">
    <text evidence="1">The sequence shown here is derived from an EMBL/GenBank/DDBJ whole genome shotgun (WGS) entry which is preliminary data.</text>
</comment>
<protein>
    <submittedName>
        <fullName evidence="1">Uncharacterized protein</fullName>
    </submittedName>
</protein>
<dbReference type="EMBL" id="MU277187">
    <property type="protein sequence ID" value="KAI0069201.1"/>
    <property type="molecule type" value="Genomic_DNA"/>
</dbReference>
<name>A0ACB8TLG6_9AGAM</name>
<keyword evidence="2" id="KW-1185">Reference proteome</keyword>
<sequence length="314" mass="34588">MGATYIGVVLSAALWGVTFLQTWYYYREYPSDPWHFKLLVGSVFMLDTLHQIFISHTIYLYLVTNYFNPPFLGEVTWSILAEVLVAGLVALIVQSFFISRIYTLSKKNMFLTGGVAVLVVAQFMTVLVYCSKAFRMTTYVEIATIKGWSMSINATTAASDLAIALVLCGLLHNSRTGFRRSDTMINKLILFTVNTGVLTSVDAICSLATIAALPNSFVYICFFFALGRLYANSLLATLNARASLRSPSEDASSISLTGMPRQNNSSTNALGTSLQSRGITNNIAIKIDTTKEFNRDISDGASENDRKHDDSGFV</sequence>
<reference evidence="1" key="2">
    <citation type="journal article" date="2022" name="New Phytol.">
        <title>Evolutionary transition to the ectomycorrhizal habit in the genomes of a hyperdiverse lineage of mushroom-forming fungi.</title>
        <authorList>
            <person name="Looney B."/>
            <person name="Miyauchi S."/>
            <person name="Morin E."/>
            <person name="Drula E."/>
            <person name="Courty P.E."/>
            <person name="Kohler A."/>
            <person name="Kuo A."/>
            <person name="LaButti K."/>
            <person name="Pangilinan J."/>
            <person name="Lipzen A."/>
            <person name="Riley R."/>
            <person name="Andreopoulos W."/>
            <person name="He G."/>
            <person name="Johnson J."/>
            <person name="Nolan M."/>
            <person name="Tritt A."/>
            <person name="Barry K.W."/>
            <person name="Grigoriev I.V."/>
            <person name="Nagy L.G."/>
            <person name="Hibbett D."/>
            <person name="Henrissat B."/>
            <person name="Matheny P.B."/>
            <person name="Labbe J."/>
            <person name="Martin F.M."/>
        </authorList>
    </citation>
    <scope>NUCLEOTIDE SEQUENCE</scope>
    <source>
        <strain evidence="1">HHB10654</strain>
    </source>
</reference>
<reference evidence="1" key="1">
    <citation type="submission" date="2021-03" db="EMBL/GenBank/DDBJ databases">
        <authorList>
            <consortium name="DOE Joint Genome Institute"/>
            <person name="Ahrendt S."/>
            <person name="Looney B.P."/>
            <person name="Miyauchi S."/>
            <person name="Morin E."/>
            <person name="Drula E."/>
            <person name="Courty P.E."/>
            <person name="Chicoki N."/>
            <person name="Fauchery L."/>
            <person name="Kohler A."/>
            <person name="Kuo A."/>
            <person name="Labutti K."/>
            <person name="Pangilinan J."/>
            <person name="Lipzen A."/>
            <person name="Riley R."/>
            <person name="Andreopoulos W."/>
            <person name="He G."/>
            <person name="Johnson J."/>
            <person name="Barry K.W."/>
            <person name="Grigoriev I.V."/>
            <person name="Nagy L."/>
            <person name="Hibbett D."/>
            <person name="Henrissat B."/>
            <person name="Matheny P.B."/>
            <person name="Labbe J."/>
            <person name="Martin F."/>
        </authorList>
    </citation>
    <scope>NUCLEOTIDE SEQUENCE</scope>
    <source>
        <strain evidence="1">HHB10654</strain>
    </source>
</reference>
<evidence type="ECO:0000313" key="1">
    <source>
        <dbReference type="EMBL" id="KAI0069201.1"/>
    </source>
</evidence>
<proteinExistence type="predicted"/>
<organism evidence="1 2">
    <name type="scientific">Artomyces pyxidatus</name>
    <dbReference type="NCBI Taxonomy" id="48021"/>
    <lineage>
        <taxon>Eukaryota</taxon>
        <taxon>Fungi</taxon>
        <taxon>Dikarya</taxon>
        <taxon>Basidiomycota</taxon>
        <taxon>Agaricomycotina</taxon>
        <taxon>Agaricomycetes</taxon>
        <taxon>Russulales</taxon>
        <taxon>Auriscalpiaceae</taxon>
        <taxon>Artomyces</taxon>
    </lineage>
</organism>
<dbReference type="Proteomes" id="UP000814140">
    <property type="component" value="Unassembled WGS sequence"/>
</dbReference>
<gene>
    <name evidence="1" type="ORF">BV25DRAFT_1818183</name>
</gene>
<evidence type="ECO:0000313" key="2">
    <source>
        <dbReference type="Proteomes" id="UP000814140"/>
    </source>
</evidence>